<sequence length="129" mass="14037">MKKLAIAFGITLYAASANAGPVVDFYSCELNPGKTYADAVAVMNTFAEMQERAGLTEHYQAHIGFQQVPIVSRSVNWIAFSPSAESRGLAYDWFTGTTDGTAFADLYQSTWTCETSSETYVIASSPQQP</sequence>
<proteinExistence type="predicted"/>
<dbReference type="AlphaFoldDB" id="A0A382YWX9"/>
<evidence type="ECO:0000313" key="1">
    <source>
        <dbReference type="EMBL" id="SVD87786.1"/>
    </source>
</evidence>
<protein>
    <submittedName>
        <fullName evidence="1">Uncharacterized protein</fullName>
    </submittedName>
</protein>
<accession>A0A382YWX9</accession>
<name>A0A382YWX9_9ZZZZ</name>
<reference evidence="1" key="1">
    <citation type="submission" date="2018-05" db="EMBL/GenBank/DDBJ databases">
        <authorList>
            <person name="Lanie J.A."/>
            <person name="Ng W.-L."/>
            <person name="Kazmierczak K.M."/>
            <person name="Andrzejewski T.M."/>
            <person name="Davidsen T.M."/>
            <person name="Wayne K.J."/>
            <person name="Tettelin H."/>
            <person name="Glass J.I."/>
            <person name="Rusch D."/>
            <person name="Podicherti R."/>
            <person name="Tsui H.-C.T."/>
            <person name="Winkler M.E."/>
        </authorList>
    </citation>
    <scope>NUCLEOTIDE SEQUENCE</scope>
</reference>
<gene>
    <name evidence="1" type="ORF">METZ01_LOCUS440640</name>
</gene>
<dbReference type="EMBL" id="UINC01179216">
    <property type="protein sequence ID" value="SVD87786.1"/>
    <property type="molecule type" value="Genomic_DNA"/>
</dbReference>
<organism evidence="1">
    <name type="scientific">marine metagenome</name>
    <dbReference type="NCBI Taxonomy" id="408172"/>
    <lineage>
        <taxon>unclassified sequences</taxon>
        <taxon>metagenomes</taxon>
        <taxon>ecological metagenomes</taxon>
    </lineage>
</organism>